<dbReference type="PANTHER" id="PTHR31526">
    <property type="entry name" value="SOSS COMPLEX SUBUNIT C"/>
    <property type="match status" value="1"/>
</dbReference>
<dbReference type="GO" id="GO:0070876">
    <property type="term" value="C:SOSS complex"/>
    <property type="evidence" value="ECO:0007669"/>
    <property type="project" value="InterPro"/>
</dbReference>
<dbReference type="Pfam" id="PF15925">
    <property type="entry name" value="SOSSC"/>
    <property type="match status" value="1"/>
</dbReference>
<keyword evidence="3" id="KW-1185">Reference proteome</keyword>
<comment type="caution">
    <text evidence="2">The sequence shown here is derived from an EMBL/GenBank/DDBJ whole genome shotgun (WGS) entry which is preliminary data.</text>
</comment>
<reference evidence="2 3" key="1">
    <citation type="journal article" date="2017" name="Gigascience">
        <title>Genome sequence of the small brown planthopper, Laodelphax striatellus.</title>
        <authorList>
            <person name="Zhu J."/>
            <person name="Jiang F."/>
            <person name="Wang X."/>
            <person name="Yang P."/>
            <person name="Bao Y."/>
            <person name="Zhao W."/>
            <person name="Wang W."/>
            <person name="Lu H."/>
            <person name="Wang Q."/>
            <person name="Cui N."/>
            <person name="Li J."/>
            <person name="Chen X."/>
            <person name="Luo L."/>
            <person name="Yu J."/>
            <person name="Kang L."/>
            <person name="Cui F."/>
        </authorList>
    </citation>
    <scope>NUCLEOTIDE SEQUENCE [LARGE SCALE GENOMIC DNA]</scope>
    <source>
        <strain evidence="2">Lst14</strain>
    </source>
</reference>
<protein>
    <recommendedName>
        <fullName evidence="4">SOSS complex subunit C homolog</fullName>
    </recommendedName>
</protein>
<name>A0A482XEZ9_LAOST</name>
<dbReference type="AlphaFoldDB" id="A0A482XEZ9"/>
<evidence type="ECO:0000313" key="2">
    <source>
        <dbReference type="EMBL" id="RZF44274.1"/>
    </source>
</evidence>
<evidence type="ECO:0000256" key="1">
    <source>
        <dbReference type="ARBA" id="ARBA00007829"/>
    </source>
</evidence>
<dbReference type="Proteomes" id="UP000291343">
    <property type="component" value="Unassembled WGS sequence"/>
</dbReference>
<proteinExistence type="inferred from homology"/>
<dbReference type="InterPro" id="IPR031821">
    <property type="entry name" value="SOSSC"/>
</dbReference>
<dbReference type="OrthoDB" id="419617at2759"/>
<dbReference type="GO" id="GO:0005654">
    <property type="term" value="C:nucleoplasm"/>
    <property type="evidence" value="ECO:0007669"/>
    <property type="project" value="TreeGrafter"/>
</dbReference>
<evidence type="ECO:0000313" key="3">
    <source>
        <dbReference type="Proteomes" id="UP000291343"/>
    </source>
</evidence>
<gene>
    <name evidence="2" type="ORF">LSTR_LSTR006824</name>
</gene>
<dbReference type="FunCoup" id="A0A482XEZ9">
    <property type="interactions" value="362"/>
</dbReference>
<organism evidence="2 3">
    <name type="scientific">Laodelphax striatellus</name>
    <name type="common">Small brown planthopper</name>
    <name type="synonym">Delphax striatella</name>
    <dbReference type="NCBI Taxonomy" id="195883"/>
    <lineage>
        <taxon>Eukaryota</taxon>
        <taxon>Metazoa</taxon>
        <taxon>Ecdysozoa</taxon>
        <taxon>Arthropoda</taxon>
        <taxon>Hexapoda</taxon>
        <taxon>Insecta</taxon>
        <taxon>Pterygota</taxon>
        <taxon>Neoptera</taxon>
        <taxon>Paraneoptera</taxon>
        <taxon>Hemiptera</taxon>
        <taxon>Auchenorrhyncha</taxon>
        <taxon>Fulgoroidea</taxon>
        <taxon>Delphacidae</taxon>
        <taxon>Criomorphinae</taxon>
        <taxon>Laodelphax</taxon>
    </lineage>
</organism>
<evidence type="ECO:0008006" key="4">
    <source>
        <dbReference type="Google" id="ProtNLM"/>
    </source>
</evidence>
<dbReference type="GO" id="GO:0006281">
    <property type="term" value="P:DNA repair"/>
    <property type="evidence" value="ECO:0007669"/>
    <property type="project" value="InterPro"/>
</dbReference>
<accession>A0A482XEZ9</accession>
<comment type="similarity">
    <text evidence="1">Belongs to the SOSS-C family.</text>
</comment>
<dbReference type="EMBL" id="QKKF02011155">
    <property type="protein sequence ID" value="RZF44274.1"/>
    <property type="molecule type" value="Genomic_DNA"/>
</dbReference>
<dbReference type="InParanoid" id="A0A482XEZ9"/>
<dbReference type="SMR" id="A0A482XEZ9"/>
<dbReference type="STRING" id="195883.A0A482XEZ9"/>
<dbReference type="PANTHER" id="PTHR31526:SF2">
    <property type="entry name" value="SOSS COMPLEX SUBUNIT C"/>
    <property type="match status" value="1"/>
</dbReference>
<sequence length="111" mass="11914">MAFPTPNNARELTNRKIIEDLQLQKKQMLLKQGVVNNSSSTPVTPALQVGNLGNIAGGAGAGDMQAMSSAQRTALMHAHTQSFGFFVTNVSSFGNSILPVLPRFDNNKARE</sequence>